<accession>A0ABY7JUP2</accession>
<evidence type="ECO:0000259" key="2">
    <source>
        <dbReference type="Pfam" id="PF12172"/>
    </source>
</evidence>
<dbReference type="InterPro" id="IPR012340">
    <property type="entry name" value="NA-bd_OB-fold"/>
</dbReference>
<dbReference type="Pfam" id="PF01796">
    <property type="entry name" value="OB_ChsH2_C"/>
    <property type="match status" value="1"/>
</dbReference>
<protein>
    <submittedName>
        <fullName evidence="3">Zn-ribbon domain-containing OB-fold protein</fullName>
    </submittedName>
</protein>
<dbReference type="EMBL" id="CP097463">
    <property type="protein sequence ID" value="WAX56262.1"/>
    <property type="molecule type" value="Genomic_DNA"/>
</dbReference>
<evidence type="ECO:0000313" key="3">
    <source>
        <dbReference type="EMBL" id="WAX56262.1"/>
    </source>
</evidence>
<dbReference type="Gene3D" id="6.10.30.10">
    <property type="match status" value="1"/>
</dbReference>
<name>A0ABY7JUP2_9ACTN</name>
<keyword evidence="4" id="KW-1185">Reference proteome</keyword>
<dbReference type="InterPro" id="IPR052513">
    <property type="entry name" value="Thioester_dehydratase-like"/>
</dbReference>
<dbReference type="InterPro" id="IPR022002">
    <property type="entry name" value="ChsH2_Znr"/>
</dbReference>
<evidence type="ECO:0000313" key="4">
    <source>
        <dbReference type="Proteomes" id="UP001164693"/>
    </source>
</evidence>
<evidence type="ECO:0000259" key="1">
    <source>
        <dbReference type="Pfam" id="PF01796"/>
    </source>
</evidence>
<dbReference type="RefSeq" id="WP_269442794.1">
    <property type="nucleotide sequence ID" value="NZ_CP097463.1"/>
</dbReference>
<proteinExistence type="predicted"/>
<dbReference type="SUPFAM" id="SSF50249">
    <property type="entry name" value="Nucleic acid-binding proteins"/>
    <property type="match status" value="1"/>
</dbReference>
<dbReference type="PANTHER" id="PTHR34075">
    <property type="entry name" value="BLR3430 PROTEIN"/>
    <property type="match status" value="1"/>
</dbReference>
<dbReference type="PANTHER" id="PTHR34075:SF5">
    <property type="entry name" value="BLR3430 PROTEIN"/>
    <property type="match status" value="1"/>
</dbReference>
<feature type="domain" description="ChsH2 rubredoxin-like zinc ribbon" evidence="2">
    <location>
        <begin position="18"/>
        <end position="50"/>
    </location>
</feature>
<gene>
    <name evidence="3" type="ORF">M6B22_17235</name>
</gene>
<sequence>MSAGRPMLEPGALTEPFWAAAARHELVVQKCASCGALRHYPQPMCPDCHGIEYAWQPLSGRGTVYTFTVSHQAFHPAWRDRVPVAIATIELEEGVRMLSDLPAQDVDRVHIEMAVEVFFEDVVTESGRAVTLPRFRSVEDS</sequence>
<reference evidence="3" key="1">
    <citation type="submission" date="2022-05" db="EMBL/GenBank/DDBJ databases">
        <title>Jatrophihabitans sp. SB3-54 whole genome sequence.</title>
        <authorList>
            <person name="Suh M.K."/>
            <person name="Eom M.K."/>
            <person name="Kim J.S."/>
            <person name="Kim H.S."/>
            <person name="Do H.E."/>
            <person name="Shin Y.K."/>
            <person name="Lee J.-S."/>
        </authorList>
    </citation>
    <scope>NUCLEOTIDE SEQUENCE</scope>
    <source>
        <strain evidence="3">SB3-54</strain>
    </source>
</reference>
<dbReference type="Proteomes" id="UP001164693">
    <property type="component" value="Chromosome"/>
</dbReference>
<feature type="domain" description="ChsH2 C-terminal OB-fold" evidence="1">
    <location>
        <begin position="55"/>
        <end position="119"/>
    </location>
</feature>
<organism evidence="3 4">
    <name type="scientific">Jatrophihabitans cynanchi</name>
    <dbReference type="NCBI Taxonomy" id="2944128"/>
    <lineage>
        <taxon>Bacteria</taxon>
        <taxon>Bacillati</taxon>
        <taxon>Actinomycetota</taxon>
        <taxon>Actinomycetes</taxon>
        <taxon>Jatrophihabitantales</taxon>
        <taxon>Jatrophihabitantaceae</taxon>
        <taxon>Jatrophihabitans</taxon>
    </lineage>
</organism>
<dbReference type="InterPro" id="IPR002878">
    <property type="entry name" value="ChsH2_C"/>
</dbReference>
<dbReference type="Pfam" id="PF12172">
    <property type="entry name" value="zf-ChsH2"/>
    <property type="match status" value="1"/>
</dbReference>